<evidence type="ECO:0000256" key="1">
    <source>
        <dbReference type="SAM" id="MobiDB-lite"/>
    </source>
</evidence>
<protein>
    <submittedName>
        <fullName evidence="2">DUF177 domain-containing protein</fullName>
    </submittedName>
</protein>
<organism evidence="2 3">
    <name type="scientific">Candidatus Caccoplasma merdipullorum</name>
    <dbReference type="NCBI Taxonomy" id="2840718"/>
    <lineage>
        <taxon>Bacteria</taxon>
        <taxon>Pseudomonadati</taxon>
        <taxon>Bacteroidota</taxon>
        <taxon>Bacteroidia</taxon>
        <taxon>Bacteroidales</taxon>
        <taxon>Bacteroidaceae</taxon>
        <taxon>Bacteroidaceae incertae sedis</taxon>
        <taxon>Candidatus Caccoplasma</taxon>
    </lineage>
</organism>
<proteinExistence type="predicted"/>
<dbReference type="InterPro" id="IPR003772">
    <property type="entry name" value="YceD"/>
</dbReference>
<sequence>MGKFDAYKIQLKSLPEGVREYRFHIDDKFFSEIDGPEVHKGNVDVLLQVNRKRDTFELKFKLDGVAIVPCDRCLDNMETPVNTENTLSVKFGSGYSEEGDVLIVPESEGELNIAWFLYEFVALEIPMKHVHPAGKCNKKMSSVLRKHSGRVAADDSDEDDSTYVEEDDEFYEAASENDPRWDELKKIIDEN</sequence>
<dbReference type="Proteomes" id="UP000823636">
    <property type="component" value="Unassembled WGS sequence"/>
</dbReference>
<comment type="caution">
    <text evidence="2">The sequence shown here is derived from an EMBL/GenBank/DDBJ whole genome shotgun (WGS) entry which is preliminary data.</text>
</comment>
<gene>
    <name evidence="2" type="ORF">IAC54_05885</name>
</gene>
<accession>A0A9D9E2K7</accession>
<dbReference type="EMBL" id="JADIMW010000064">
    <property type="protein sequence ID" value="MBO8438414.1"/>
    <property type="molecule type" value="Genomic_DNA"/>
</dbReference>
<evidence type="ECO:0000313" key="3">
    <source>
        <dbReference type="Proteomes" id="UP000823636"/>
    </source>
</evidence>
<evidence type="ECO:0000313" key="2">
    <source>
        <dbReference type="EMBL" id="MBO8438414.1"/>
    </source>
</evidence>
<reference evidence="2" key="2">
    <citation type="journal article" date="2021" name="PeerJ">
        <title>Extensive microbial diversity within the chicken gut microbiome revealed by metagenomics and culture.</title>
        <authorList>
            <person name="Gilroy R."/>
            <person name="Ravi A."/>
            <person name="Getino M."/>
            <person name="Pursley I."/>
            <person name="Horton D.L."/>
            <person name="Alikhan N.F."/>
            <person name="Baker D."/>
            <person name="Gharbi K."/>
            <person name="Hall N."/>
            <person name="Watson M."/>
            <person name="Adriaenssens E.M."/>
            <person name="Foster-Nyarko E."/>
            <person name="Jarju S."/>
            <person name="Secka A."/>
            <person name="Antonio M."/>
            <person name="Oren A."/>
            <person name="Chaudhuri R.R."/>
            <person name="La Ragione R."/>
            <person name="Hildebrand F."/>
            <person name="Pallen M.J."/>
        </authorList>
    </citation>
    <scope>NUCLEOTIDE SEQUENCE</scope>
    <source>
        <strain evidence="2">G3-4614</strain>
    </source>
</reference>
<dbReference type="Pfam" id="PF02620">
    <property type="entry name" value="YceD"/>
    <property type="match status" value="1"/>
</dbReference>
<feature type="compositionally biased region" description="Acidic residues" evidence="1">
    <location>
        <begin position="154"/>
        <end position="171"/>
    </location>
</feature>
<dbReference type="AlphaFoldDB" id="A0A9D9E2K7"/>
<feature type="region of interest" description="Disordered" evidence="1">
    <location>
        <begin position="147"/>
        <end position="175"/>
    </location>
</feature>
<name>A0A9D9E2K7_9BACT</name>
<reference evidence="2" key="1">
    <citation type="submission" date="2020-10" db="EMBL/GenBank/DDBJ databases">
        <authorList>
            <person name="Gilroy R."/>
        </authorList>
    </citation>
    <scope>NUCLEOTIDE SEQUENCE</scope>
    <source>
        <strain evidence="2">G3-4614</strain>
    </source>
</reference>